<accession>A0AB36RII4</accession>
<evidence type="ECO:0000256" key="3">
    <source>
        <dbReference type="ARBA" id="ARBA00022839"/>
    </source>
</evidence>
<keyword evidence="2" id="KW-0378">Hydrolase</keyword>
<dbReference type="Gene3D" id="3.40.50.10190">
    <property type="entry name" value="BRCT domain"/>
    <property type="match status" value="1"/>
</dbReference>
<dbReference type="SMART" id="SM00479">
    <property type="entry name" value="EXOIII"/>
    <property type="match status" value="1"/>
</dbReference>
<reference evidence="6 7" key="1">
    <citation type="submission" date="2017-08" db="EMBL/GenBank/DDBJ databases">
        <title>Whole genome sequences of 6 clinical strains closest to Corynebacterium imitans.</title>
        <authorList>
            <person name="Bernier A.-M."/>
            <person name="Burdz T."/>
            <person name="Bernard K."/>
        </authorList>
    </citation>
    <scope>NUCLEOTIDE SEQUENCE [LARGE SCALE GENOMIC DNA]</scope>
    <source>
        <strain evidence="6 7">NML92-0415</strain>
    </source>
</reference>
<dbReference type="SUPFAM" id="SSF52113">
    <property type="entry name" value="BRCT domain"/>
    <property type="match status" value="1"/>
</dbReference>
<keyword evidence="3" id="KW-0269">Exonuclease</keyword>
<dbReference type="InterPro" id="IPR036397">
    <property type="entry name" value="RNaseH_sf"/>
</dbReference>
<dbReference type="Gene3D" id="3.30.420.10">
    <property type="entry name" value="Ribonuclease H-like superfamily/Ribonuclease H"/>
    <property type="match status" value="1"/>
</dbReference>
<dbReference type="Proteomes" id="UP000218041">
    <property type="component" value="Unassembled WGS sequence"/>
</dbReference>
<proteinExistence type="predicted"/>
<evidence type="ECO:0000256" key="4">
    <source>
        <dbReference type="SAM" id="MobiDB-lite"/>
    </source>
</evidence>
<evidence type="ECO:0000313" key="6">
    <source>
        <dbReference type="EMBL" id="PAT09982.1"/>
    </source>
</evidence>
<dbReference type="SUPFAM" id="SSF53098">
    <property type="entry name" value="Ribonuclease H-like"/>
    <property type="match status" value="1"/>
</dbReference>
<evidence type="ECO:0000259" key="5">
    <source>
        <dbReference type="SMART" id="SM00479"/>
    </source>
</evidence>
<evidence type="ECO:0000256" key="2">
    <source>
        <dbReference type="ARBA" id="ARBA00022801"/>
    </source>
</evidence>
<dbReference type="PANTHER" id="PTHR30231:SF4">
    <property type="entry name" value="PROTEIN NEN2"/>
    <property type="match status" value="1"/>
</dbReference>
<evidence type="ECO:0000256" key="1">
    <source>
        <dbReference type="ARBA" id="ARBA00022722"/>
    </source>
</evidence>
<dbReference type="FunFam" id="3.30.420.10:FF:000045">
    <property type="entry name" value="3'-5' exonuclease DinG"/>
    <property type="match status" value="1"/>
</dbReference>
<dbReference type="GO" id="GO:0005829">
    <property type="term" value="C:cytosol"/>
    <property type="evidence" value="ECO:0007669"/>
    <property type="project" value="TreeGrafter"/>
</dbReference>
<dbReference type="GO" id="GO:0003676">
    <property type="term" value="F:nucleic acid binding"/>
    <property type="evidence" value="ECO:0007669"/>
    <property type="project" value="InterPro"/>
</dbReference>
<dbReference type="CDD" id="cd06127">
    <property type="entry name" value="DEDDh"/>
    <property type="match status" value="1"/>
</dbReference>
<feature type="domain" description="Exonuclease" evidence="5">
    <location>
        <begin position="9"/>
        <end position="171"/>
    </location>
</feature>
<organism evidence="6 7">
    <name type="scientific">Corynebacterium hadale</name>
    <dbReference type="NCBI Taxonomy" id="2026255"/>
    <lineage>
        <taxon>Bacteria</taxon>
        <taxon>Bacillati</taxon>
        <taxon>Actinomycetota</taxon>
        <taxon>Actinomycetes</taxon>
        <taxon>Mycobacteriales</taxon>
        <taxon>Corynebacteriaceae</taxon>
        <taxon>Corynebacterium</taxon>
    </lineage>
</organism>
<dbReference type="PANTHER" id="PTHR30231">
    <property type="entry name" value="DNA POLYMERASE III SUBUNIT EPSILON"/>
    <property type="match status" value="1"/>
</dbReference>
<dbReference type="Pfam" id="PF00929">
    <property type="entry name" value="RNase_T"/>
    <property type="match status" value="1"/>
</dbReference>
<dbReference type="InterPro" id="IPR036420">
    <property type="entry name" value="BRCT_dom_sf"/>
</dbReference>
<protein>
    <recommendedName>
        <fullName evidence="5">Exonuclease domain-containing protein</fullName>
    </recommendedName>
</protein>
<dbReference type="AlphaFoldDB" id="A0AB36RII4"/>
<comment type="caution">
    <text evidence="6">The sequence shown here is derived from an EMBL/GenBank/DDBJ whole genome shotgun (WGS) entry which is preliminary data.</text>
</comment>
<feature type="compositionally biased region" description="Low complexity" evidence="4">
    <location>
        <begin position="519"/>
        <end position="535"/>
    </location>
</feature>
<dbReference type="InterPro" id="IPR012337">
    <property type="entry name" value="RNaseH-like_sf"/>
</dbReference>
<feature type="region of interest" description="Disordered" evidence="4">
    <location>
        <begin position="517"/>
        <end position="550"/>
    </location>
</feature>
<keyword evidence="1" id="KW-0540">Nuclease</keyword>
<name>A0AB36RII4_9CORY</name>
<dbReference type="GO" id="GO:0008408">
    <property type="term" value="F:3'-5' exonuclease activity"/>
    <property type="evidence" value="ECO:0007669"/>
    <property type="project" value="TreeGrafter"/>
</dbReference>
<dbReference type="EMBL" id="NSGP01000011">
    <property type="protein sequence ID" value="PAT09982.1"/>
    <property type="molecule type" value="Genomic_DNA"/>
</dbReference>
<gene>
    <name evidence="6" type="ORF">CKJ80_08450</name>
</gene>
<sequence>MSAVGQDSGYAVIDLETTGFGKFDRIVEIGVVQLGPDLSAERTWRTLVQPMRDIPNTHIHGISATDVVDAPTFDQVADELRGLLQGRTPVAHNASFEKRFLQTELARAGMANWVPEAWVDTMRLAREYMGVGKLSEALALANITNKRAHSALADAEATAELLRYFYSQQARQAGTRIEQLSRALPSSGEWGEETYRRRLAHALKDKEITRDEARLLEAAATGLAAEDVEAINEEFTRQLVVEAWADGVITDDERAELLAVAEALGVNTAGLLEDPQSDDDGVVLKPGDRVAFTGALDIPRDTWTERATAAGLDVGGVTKKCAVLVAANPDSMSGKARKAREYGVPIVKEARFAQLIAAMGSGSAGAIIDATATAPFSWLTPEDTQRTGASPSQIAALWIARNPERPLCEMSDHLRPEHRPEATGTGIDKYLDAWREQHPLMLKASAADLLQMRGVGEKRGNKLVELVVELAADGAPEPAAPEALVEPAPEPLPRPVATPVLGSPYAYSAADELFEDPLASSSTPSNAPASTPSSTVTVPDEAPPAKKRNGAARVCKWSAITMAVTAVLIIVLGAGLGMPGEHPVAITVALVFMGGGAQHDPVRDRRRDYSAAEVAPANVAVSMTKRNFTSPATTRS</sequence>
<dbReference type="InterPro" id="IPR013520">
    <property type="entry name" value="Ribonucl_H"/>
</dbReference>
<evidence type="ECO:0000313" key="7">
    <source>
        <dbReference type="Proteomes" id="UP000218041"/>
    </source>
</evidence>